<dbReference type="Proteomes" id="UP000263642">
    <property type="component" value="Unassembled WGS sequence"/>
</dbReference>
<dbReference type="InterPro" id="IPR011009">
    <property type="entry name" value="Kinase-like_dom_sf"/>
</dbReference>
<evidence type="ECO:0000256" key="1">
    <source>
        <dbReference type="ARBA" id="ARBA00022679"/>
    </source>
</evidence>
<accession>A0A3D3R782</accession>
<keyword evidence="5" id="KW-0472">Membrane</keyword>
<dbReference type="SUPFAM" id="SSF56112">
    <property type="entry name" value="Protein kinase-like (PK-like)"/>
    <property type="match status" value="1"/>
</dbReference>
<protein>
    <recommendedName>
        <fullName evidence="6">Protein kinase domain-containing protein</fullName>
    </recommendedName>
</protein>
<dbReference type="PANTHER" id="PTHR43289:SF6">
    <property type="entry name" value="SERINE_THREONINE-PROTEIN KINASE NEKL-3"/>
    <property type="match status" value="1"/>
</dbReference>
<proteinExistence type="predicted"/>
<keyword evidence="1" id="KW-0808">Transferase</keyword>
<sequence>MAQILKCPTLDELVRLNNDELPGDQSESLFDHIESCERCSSIYGELEEPLDNFGSRFAHISPEGLEKAREGIEADALRETATSLFPKLSGLLRERERQPALHPPCDIRDYRVLKRIGVGGMGEVYEAKHILSGRHDAIKVIRRFRQDTPEVEERFLSEIRTVAQLNHPNIVITYGPWREQDGNLYLAQELLKGKSLQDLVNLDEFGGPKEIIDAMIGTCRGLEYAHDKKYFHRDIKPANVMRLEDGTIKVIDFGLASAAESGESAILVGAGTVGYMSPEQAHGTGPVDHRSDIYSAGRMLKYLLTKTPIDPASKKQIRAVKKLNKLAEWMTRNSPGKRPKNITVVISRLEKIRRALIRSRVKTALTASAILATVALGIWGFVVNYGDISGGMVNRFIVQDEVARQLDARQQEANEALSKEWNNEVAPSLKRNTAEFRTNVESTLEGLRSGQPDQVPANDLASILQQLPGMVTAKVPQPPTYDQGADELIYSVKLAPDEAAYRATLPRLKQTLDSIAIGNPEEVTVRPTSLRSDKSEDGVPVYSLPQIESDPRTAGTQGIVSLLIDWNSAQTFQVWRHYVVDFGAINVKGTGWQFIKPTNQHWLQTVAARGDDDFGKLMAFPLMSRIIETQFLDDSGTKVDVDSWEWLGRNYVDVGLPQNTLSNGLPTDRMLSGVPNLLVSPIHRHLGRPDESVLVTGWTQGSQSKTNNFHVTIAPFCMVQRTFAGTTRALVFSPASVQTRKIRLDSELWQKISTVKVSNRTATEN</sequence>
<keyword evidence="2" id="KW-0547">Nucleotide-binding</keyword>
<dbReference type="CDD" id="cd14014">
    <property type="entry name" value="STKc_PknB_like"/>
    <property type="match status" value="1"/>
</dbReference>
<dbReference type="AlphaFoldDB" id="A0A3D3R782"/>
<evidence type="ECO:0000259" key="6">
    <source>
        <dbReference type="PROSITE" id="PS50011"/>
    </source>
</evidence>
<keyword evidence="4" id="KW-0067">ATP-binding</keyword>
<dbReference type="EMBL" id="DQAY01000059">
    <property type="protein sequence ID" value="HCO23460.1"/>
    <property type="molecule type" value="Genomic_DNA"/>
</dbReference>
<dbReference type="PROSITE" id="PS50011">
    <property type="entry name" value="PROTEIN_KINASE_DOM"/>
    <property type="match status" value="1"/>
</dbReference>
<dbReference type="Gene3D" id="3.30.200.20">
    <property type="entry name" value="Phosphorylase Kinase, domain 1"/>
    <property type="match status" value="1"/>
</dbReference>
<keyword evidence="5" id="KW-0812">Transmembrane</keyword>
<feature type="transmembrane region" description="Helical" evidence="5">
    <location>
        <begin position="363"/>
        <end position="382"/>
    </location>
</feature>
<evidence type="ECO:0000313" key="8">
    <source>
        <dbReference type="Proteomes" id="UP000263642"/>
    </source>
</evidence>
<name>A0A3D3R782_9PLAN</name>
<evidence type="ECO:0000256" key="2">
    <source>
        <dbReference type="ARBA" id="ARBA00022741"/>
    </source>
</evidence>
<evidence type="ECO:0000256" key="3">
    <source>
        <dbReference type="ARBA" id="ARBA00022777"/>
    </source>
</evidence>
<dbReference type="Pfam" id="PF00069">
    <property type="entry name" value="Pkinase"/>
    <property type="match status" value="1"/>
</dbReference>
<gene>
    <name evidence="7" type="ORF">DIT97_10520</name>
</gene>
<feature type="domain" description="Protein kinase" evidence="6">
    <location>
        <begin position="110"/>
        <end position="376"/>
    </location>
</feature>
<dbReference type="PANTHER" id="PTHR43289">
    <property type="entry name" value="MITOGEN-ACTIVATED PROTEIN KINASE KINASE KINASE 20-RELATED"/>
    <property type="match status" value="1"/>
</dbReference>
<evidence type="ECO:0000256" key="4">
    <source>
        <dbReference type="ARBA" id="ARBA00022840"/>
    </source>
</evidence>
<dbReference type="InterPro" id="IPR000719">
    <property type="entry name" value="Prot_kinase_dom"/>
</dbReference>
<comment type="caution">
    <text evidence="7">The sequence shown here is derived from an EMBL/GenBank/DDBJ whole genome shotgun (WGS) entry which is preliminary data.</text>
</comment>
<evidence type="ECO:0000256" key="5">
    <source>
        <dbReference type="SAM" id="Phobius"/>
    </source>
</evidence>
<dbReference type="GO" id="GO:0004674">
    <property type="term" value="F:protein serine/threonine kinase activity"/>
    <property type="evidence" value="ECO:0007669"/>
    <property type="project" value="TreeGrafter"/>
</dbReference>
<keyword evidence="3" id="KW-0418">Kinase</keyword>
<organism evidence="7 8">
    <name type="scientific">Gimesia maris</name>
    <dbReference type="NCBI Taxonomy" id="122"/>
    <lineage>
        <taxon>Bacteria</taxon>
        <taxon>Pseudomonadati</taxon>
        <taxon>Planctomycetota</taxon>
        <taxon>Planctomycetia</taxon>
        <taxon>Planctomycetales</taxon>
        <taxon>Planctomycetaceae</taxon>
        <taxon>Gimesia</taxon>
    </lineage>
</organism>
<keyword evidence="5" id="KW-1133">Transmembrane helix</keyword>
<dbReference type="SMART" id="SM00220">
    <property type="entry name" value="S_TKc"/>
    <property type="match status" value="1"/>
</dbReference>
<reference evidence="7 8" key="1">
    <citation type="journal article" date="2018" name="Nat. Biotechnol.">
        <title>A standardized bacterial taxonomy based on genome phylogeny substantially revises the tree of life.</title>
        <authorList>
            <person name="Parks D.H."/>
            <person name="Chuvochina M."/>
            <person name="Waite D.W."/>
            <person name="Rinke C."/>
            <person name="Skarshewski A."/>
            <person name="Chaumeil P.A."/>
            <person name="Hugenholtz P."/>
        </authorList>
    </citation>
    <scope>NUCLEOTIDE SEQUENCE [LARGE SCALE GENOMIC DNA]</scope>
    <source>
        <strain evidence="7">UBA9375</strain>
    </source>
</reference>
<dbReference type="GO" id="GO:0005524">
    <property type="term" value="F:ATP binding"/>
    <property type="evidence" value="ECO:0007669"/>
    <property type="project" value="UniProtKB-KW"/>
</dbReference>
<dbReference type="Gene3D" id="1.10.510.10">
    <property type="entry name" value="Transferase(Phosphotransferase) domain 1"/>
    <property type="match status" value="1"/>
</dbReference>
<evidence type="ECO:0000313" key="7">
    <source>
        <dbReference type="EMBL" id="HCO23460.1"/>
    </source>
</evidence>